<protein>
    <submittedName>
        <fullName evidence="1">Uncharacterized protein</fullName>
    </submittedName>
</protein>
<sequence>VKCPAHIAHNTFKHASDQLSVDMEIIVLKIYSHFSVSTIRREELWYLSTRLFSLNPAVNQLFRNSPAITAYFKSLGESCPIALKNMFTEDGVDACIMETYILFFHNVACIFDELVRKLEESKLCITDVYAEMCHFKMKMLKRIVLWFPS</sequence>
<gene>
    <name evidence="1" type="ORF">KIL84_010302</name>
</gene>
<dbReference type="EMBL" id="JAHDVG010000474">
    <property type="protein sequence ID" value="KAH1176600.1"/>
    <property type="molecule type" value="Genomic_DNA"/>
</dbReference>
<dbReference type="Proteomes" id="UP000827986">
    <property type="component" value="Unassembled WGS sequence"/>
</dbReference>
<name>A0A9D3XCN3_9SAUR</name>
<reference evidence="1" key="1">
    <citation type="submission" date="2021-09" db="EMBL/GenBank/DDBJ databases">
        <title>The genome of Mauremys mutica provides insights into the evolution of semi-aquatic lifestyle.</title>
        <authorList>
            <person name="Gong S."/>
            <person name="Gao Y."/>
        </authorList>
    </citation>
    <scope>NUCLEOTIDE SEQUENCE</scope>
    <source>
        <strain evidence="1">MM-2020</strain>
        <tissue evidence="1">Muscle</tissue>
    </source>
</reference>
<organism evidence="1 2">
    <name type="scientific">Mauremys mutica</name>
    <name type="common">yellowpond turtle</name>
    <dbReference type="NCBI Taxonomy" id="74926"/>
    <lineage>
        <taxon>Eukaryota</taxon>
        <taxon>Metazoa</taxon>
        <taxon>Chordata</taxon>
        <taxon>Craniata</taxon>
        <taxon>Vertebrata</taxon>
        <taxon>Euteleostomi</taxon>
        <taxon>Archelosauria</taxon>
        <taxon>Testudinata</taxon>
        <taxon>Testudines</taxon>
        <taxon>Cryptodira</taxon>
        <taxon>Durocryptodira</taxon>
        <taxon>Testudinoidea</taxon>
        <taxon>Geoemydidae</taxon>
        <taxon>Geoemydinae</taxon>
        <taxon>Mauremys</taxon>
    </lineage>
</organism>
<evidence type="ECO:0000313" key="1">
    <source>
        <dbReference type="EMBL" id="KAH1176600.1"/>
    </source>
</evidence>
<dbReference type="AlphaFoldDB" id="A0A9D3XCN3"/>
<keyword evidence="2" id="KW-1185">Reference proteome</keyword>
<comment type="caution">
    <text evidence="1">The sequence shown here is derived from an EMBL/GenBank/DDBJ whole genome shotgun (WGS) entry which is preliminary data.</text>
</comment>
<proteinExistence type="predicted"/>
<evidence type="ECO:0000313" key="2">
    <source>
        <dbReference type="Proteomes" id="UP000827986"/>
    </source>
</evidence>
<accession>A0A9D3XCN3</accession>
<feature type="non-terminal residue" evidence="1">
    <location>
        <position position="1"/>
    </location>
</feature>